<keyword evidence="2" id="KW-1133">Transmembrane helix</keyword>
<evidence type="ECO:0000313" key="4">
    <source>
        <dbReference type="Proteomes" id="UP000294194"/>
    </source>
</evidence>
<dbReference type="AlphaFoldDB" id="A0A4Q9GP76"/>
<evidence type="ECO:0000256" key="2">
    <source>
        <dbReference type="SAM" id="Phobius"/>
    </source>
</evidence>
<comment type="caution">
    <text evidence="3">The sequence shown here is derived from an EMBL/GenBank/DDBJ whole genome shotgun (WGS) entry which is preliminary data.</text>
</comment>
<dbReference type="RefSeq" id="WP_130980656.1">
    <property type="nucleotide sequence ID" value="NZ_SISG01000001.1"/>
</dbReference>
<evidence type="ECO:0000256" key="1">
    <source>
        <dbReference type="SAM" id="MobiDB-lite"/>
    </source>
</evidence>
<feature type="region of interest" description="Disordered" evidence="1">
    <location>
        <begin position="159"/>
        <end position="204"/>
    </location>
</feature>
<name>A0A4Q9GP76_9MICO</name>
<keyword evidence="2" id="KW-0812">Transmembrane</keyword>
<gene>
    <name evidence="3" type="ORF">EYE40_03550</name>
</gene>
<keyword evidence="4" id="KW-1185">Reference proteome</keyword>
<proteinExistence type="predicted"/>
<feature type="transmembrane region" description="Helical" evidence="2">
    <location>
        <begin position="40"/>
        <end position="64"/>
    </location>
</feature>
<protein>
    <recommendedName>
        <fullName evidence="5">Cell division protein FtsL</fullName>
    </recommendedName>
</protein>
<dbReference type="Proteomes" id="UP000294194">
    <property type="component" value="Unassembled WGS sequence"/>
</dbReference>
<dbReference type="EMBL" id="SISG01000001">
    <property type="protein sequence ID" value="TBN56546.1"/>
    <property type="molecule type" value="Genomic_DNA"/>
</dbReference>
<keyword evidence="2" id="KW-0472">Membrane</keyword>
<feature type="compositionally biased region" description="Low complexity" evidence="1">
    <location>
        <begin position="160"/>
        <end position="196"/>
    </location>
</feature>
<feature type="region of interest" description="Disordered" evidence="1">
    <location>
        <begin position="1"/>
        <end position="21"/>
    </location>
</feature>
<evidence type="ECO:0008006" key="5">
    <source>
        <dbReference type="Google" id="ProtNLM"/>
    </source>
</evidence>
<organism evidence="3 4">
    <name type="scientific">Glaciihabitans arcticus</name>
    <dbReference type="NCBI Taxonomy" id="2668039"/>
    <lineage>
        <taxon>Bacteria</taxon>
        <taxon>Bacillati</taxon>
        <taxon>Actinomycetota</taxon>
        <taxon>Actinomycetes</taxon>
        <taxon>Micrococcales</taxon>
        <taxon>Microbacteriaceae</taxon>
        <taxon>Glaciihabitans</taxon>
    </lineage>
</organism>
<reference evidence="4" key="1">
    <citation type="submission" date="2019-02" db="EMBL/GenBank/DDBJ databases">
        <title>Glaciihabitans arcticus sp. nov., a psychrotolerant bacterium isolated from polar soil.</title>
        <authorList>
            <person name="Dahal R.H."/>
        </authorList>
    </citation>
    <scope>NUCLEOTIDE SEQUENCE [LARGE SCALE GENOMIC DNA]</scope>
    <source>
        <strain evidence="4">RP-3-7</strain>
    </source>
</reference>
<sequence length="204" mass="21090">MSTNLAYATPQRAARPEQEQHPRQIEIVSTRAQRRARPRVVYAVATVGGLFALFIAQLLLSIVISDGAYEISDLRVEQRNLVRTEQDLGEKLDLLASQQNLATQAEGLGMVTNTSTPMFLRLSDGAIFGAANGTGTSGTLLGPDGSLVANSLLGDIPIAGSTEGGESTDGSPALSASGASGTTTTTVTPPKTATPGALPSPVTR</sequence>
<accession>A0A4Q9GP76</accession>
<evidence type="ECO:0000313" key="3">
    <source>
        <dbReference type="EMBL" id="TBN56546.1"/>
    </source>
</evidence>